<evidence type="ECO:0000256" key="3">
    <source>
        <dbReference type="ARBA" id="ARBA00022692"/>
    </source>
</evidence>
<accession>A0A6I6JQJ0</accession>
<dbReference type="EMBL" id="CP046400">
    <property type="protein sequence ID" value="QGY39924.1"/>
    <property type="molecule type" value="Genomic_DNA"/>
</dbReference>
<dbReference type="Pfam" id="PF17200">
    <property type="entry name" value="sCache_2"/>
    <property type="match status" value="1"/>
</dbReference>
<dbReference type="SMART" id="SM01049">
    <property type="entry name" value="Cache_2"/>
    <property type="match status" value="1"/>
</dbReference>
<name>A0A6I6JQJ0_9BACT</name>
<evidence type="ECO:0000256" key="1">
    <source>
        <dbReference type="ARBA" id="ARBA00004651"/>
    </source>
</evidence>
<feature type="signal peptide" evidence="6">
    <location>
        <begin position="1"/>
        <end position="24"/>
    </location>
</feature>
<comment type="subcellular location">
    <subcellularLocation>
        <location evidence="1">Cell membrane</location>
        <topology evidence="1">Multi-pass membrane protein</topology>
    </subcellularLocation>
</comment>
<proteinExistence type="predicted"/>
<protein>
    <submittedName>
        <fullName evidence="8">Sodium:calcium antiporter</fullName>
    </submittedName>
</protein>
<evidence type="ECO:0000313" key="9">
    <source>
        <dbReference type="Proteomes" id="UP000428328"/>
    </source>
</evidence>
<dbReference type="Proteomes" id="UP000428328">
    <property type="component" value="Chromosome"/>
</dbReference>
<dbReference type="KEGG" id="psel:GM415_07225"/>
<reference evidence="8 9" key="1">
    <citation type="submission" date="2019-11" db="EMBL/GenBank/DDBJ databases">
        <authorList>
            <person name="Zheng R.K."/>
            <person name="Sun C.M."/>
        </authorList>
    </citation>
    <scope>NUCLEOTIDE SEQUENCE [LARGE SCALE GENOMIC DNA]</scope>
    <source>
        <strain evidence="8 9">SRB007</strain>
    </source>
</reference>
<dbReference type="InterPro" id="IPR033480">
    <property type="entry name" value="sCache_2"/>
</dbReference>
<dbReference type="Gene3D" id="3.30.450.20">
    <property type="entry name" value="PAS domain"/>
    <property type="match status" value="1"/>
</dbReference>
<keyword evidence="4" id="KW-1133">Transmembrane helix</keyword>
<dbReference type="RefSeq" id="WP_158947148.1">
    <property type="nucleotide sequence ID" value="NZ_CP046400.1"/>
</dbReference>
<keyword evidence="3" id="KW-0812">Transmembrane</keyword>
<evidence type="ECO:0000313" key="8">
    <source>
        <dbReference type="EMBL" id="QGY39924.1"/>
    </source>
</evidence>
<organism evidence="8 9">
    <name type="scientific">Pseudodesulfovibrio cashew</name>
    <dbReference type="NCBI Taxonomy" id="2678688"/>
    <lineage>
        <taxon>Bacteria</taxon>
        <taxon>Pseudomonadati</taxon>
        <taxon>Thermodesulfobacteriota</taxon>
        <taxon>Desulfovibrionia</taxon>
        <taxon>Desulfovibrionales</taxon>
        <taxon>Desulfovibrionaceae</taxon>
    </lineage>
</organism>
<keyword evidence="6" id="KW-0732">Signal</keyword>
<keyword evidence="2" id="KW-1003">Cell membrane</keyword>
<evidence type="ECO:0000256" key="4">
    <source>
        <dbReference type="ARBA" id="ARBA00022989"/>
    </source>
</evidence>
<evidence type="ECO:0000256" key="6">
    <source>
        <dbReference type="SAM" id="SignalP"/>
    </source>
</evidence>
<evidence type="ECO:0000256" key="2">
    <source>
        <dbReference type="ARBA" id="ARBA00022475"/>
    </source>
</evidence>
<feature type="chain" id="PRO_5026287132" evidence="6">
    <location>
        <begin position="25"/>
        <end position="170"/>
    </location>
</feature>
<keyword evidence="5" id="KW-0472">Membrane</keyword>
<sequence>MKRITVLIAGLVAAILLIASPAWAEAQTRKRAIRPDAKLAVDVVADGLGGLLSGVEDREEQIRLVRAFITPVRFFPDGSGYYFVYDYSGVCIAHGTQPELVGMDLLDMRDKAGIPVIRKIIGTARAGGGFIEYYWEEPGLVGTHEKISYVKPIRGTDFIIGTGIYFINLR</sequence>
<evidence type="ECO:0000256" key="5">
    <source>
        <dbReference type="ARBA" id="ARBA00023136"/>
    </source>
</evidence>
<evidence type="ECO:0000259" key="7">
    <source>
        <dbReference type="SMART" id="SM01049"/>
    </source>
</evidence>
<dbReference type="AlphaFoldDB" id="A0A6I6JQJ0"/>
<dbReference type="GO" id="GO:0005886">
    <property type="term" value="C:plasma membrane"/>
    <property type="evidence" value="ECO:0007669"/>
    <property type="project" value="UniProtKB-SubCell"/>
</dbReference>
<keyword evidence="9" id="KW-1185">Reference proteome</keyword>
<gene>
    <name evidence="8" type="ORF">GM415_07225</name>
</gene>
<feature type="domain" description="Single Cache" evidence="7">
    <location>
        <begin position="25"/>
        <end position="118"/>
    </location>
</feature>